<dbReference type="AlphaFoldDB" id="A0A9W9GAX8"/>
<feature type="transmembrane region" description="Helical" evidence="7">
    <location>
        <begin position="119"/>
        <end position="138"/>
    </location>
</feature>
<dbReference type="PROSITE" id="PS50850">
    <property type="entry name" value="MFS"/>
    <property type="match status" value="1"/>
</dbReference>
<evidence type="ECO:0000256" key="3">
    <source>
        <dbReference type="ARBA" id="ARBA00022692"/>
    </source>
</evidence>
<evidence type="ECO:0000256" key="5">
    <source>
        <dbReference type="ARBA" id="ARBA00023136"/>
    </source>
</evidence>
<feature type="transmembrane region" description="Helical" evidence="7">
    <location>
        <begin position="442"/>
        <end position="462"/>
    </location>
</feature>
<dbReference type="Pfam" id="PF07690">
    <property type="entry name" value="MFS_1"/>
    <property type="match status" value="1"/>
</dbReference>
<dbReference type="InterPro" id="IPR036259">
    <property type="entry name" value="MFS_trans_sf"/>
</dbReference>
<name>A0A9W9GAX8_9EURO</name>
<feature type="transmembrane region" description="Helical" evidence="7">
    <location>
        <begin position="248"/>
        <end position="267"/>
    </location>
</feature>
<dbReference type="GO" id="GO:0022857">
    <property type="term" value="F:transmembrane transporter activity"/>
    <property type="evidence" value="ECO:0007669"/>
    <property type="project" value="InterPro"/>
</dbReference>
<feature type="transmembrane region" description="Helical" evidence="7">
    <location>
        <begin position="407"/>
        <end position="430"/>
    </location>
</feature>
<dbReference type="InterPro" id="IPR020846">
    <property type="entry name" value="MFS_dom"/>
</dbReference>
<feature type="transmembrane region" description="Helical" evidence="7">
    <location>
        <begin position="144"/>
        <end position="169"/>
    </location>
</feature>
<feature type="compositionally biased region" description="Polar residues" evidence="6">
    <location>
        <begin position="1"/>
        <end position="15"/>
    </location>
</feature>
<sequence>MGLEQPHSQAQPSPTEENKAAIADDTVSASDTTTVGEDDASTEKKSPLWRLIAVTIALCAAMFCMSLDGTILATAIPKITTEFGSLDDVAWYGSSYLFTTCAVQLMFGKFYTFYPAKWVFLSGLFIFELGSLICGVAPTSTALIVGRSVAGLGAAGIFSGAIIIIASTVPLRIRPIYTGILSSMHGVACVAGPILGGAFTDHVTWRWCFYINLPFGGITALFIFFFLPATAMPVKKLGWREHVKQFDLPGTFFLVPAVISLLLALQWGGSAYPWSNGRVVALFVVFGALFSVFLGIQMWQKDRATIPIRIMKNRNIWGGVWYGVCLVAALFLFTYYLPIWFQAIKGMSATQSGIDNLPTLVGLVVFSIIGGGLASAIGYYTPLLIVSSVVTSIGAGMLSTLKVDSTIGYWFGYQVLLSAGAGLGAQNVILVAQVAVPPTEMAMATSILAFTQTLSSAVFLSVGQSVFQNRLIANLQSISPDIDAPLVVHSGAMGFRQHFSAAQLPLALHAYNQALVQTFFVAVATSALSIVGPIFMEWLSLKPEKKTKDKDEDEESQASEMPRIRTEATSSDR</sequence>
<dbReference type="FunFam" id="1.20.1250.20:FF:000196">
    <property type="entry name" value="MFS toxin efflux pump (AflT)"/>
    <property type="match status" value="1"/>
</dbReference>
<feature type="domain" description="Major facilitator superfamily (MFS) profile" evidence="8">
    <location>
        <begin position="54"/>
        <end position="541"/>
    </location>
</feature>
<protein>
    <submittedName>
        <fullName evidence="9">MFS transporter</fullName>
    </submittedName>
</protein>
<evidence type="ECO:0000313" key="9">
    <source>
        <dbReference type="EMBL" id="KAJ5115390.1"/>
    </source>
</evidence>
<dbReference type="EMBL" id="JAPMSZ010000001">
    <property type="protein sequence ID" value="KAJ5115390.1"/>
    <property type="molecule type" value="Genomic_DNA"/>
</dbReference>
<feature type="transmembrane region" description="Helical" evidence="7">
    <location>
        <begin position="357"/>
        <end position="376"/>
    </location>
</feature>
<feature type="compositionally biased region" description="Basic and acidic residues" evidence="6">
    <location>
        <begin position="562"/>
        <end position="573"/>
    </location>
</feature>
<feature type="compositionally biased region" description="Low complexity" evidence="6">
    <location>
        <begin position="20"/>
        <end position="35"/>
    </location>
</feature>
<dbReference type="GO" id="GO:0005886">
    <property type="term" value="C:plasma membrane"/>
    <property type="evidence" value="ECO:0007669"/>
    <property type="project" value="TreeGrafter"/>
</dbReference>
<feature type="transmembrane region" description="Helical" evidence="7">
    <location>
        <begin position="176"/>
        <end position="195"/>
    </location>
</feature>
<comment type="caution">
    <text evidence="9">The sequence shown here is derived from an EMBL/GenBank/DDBJ whole genome shotgun (WGS) entry which is preliminary data.</text>
</comment>
<comment type="subcellular location">
    <subcellularLocation>
        <location evidence="1">Membrane</location>
        <topology evidence="1">Multi-pass membrane protein</topology>
    </subcellularLocation>
</comment>
<reference evidence="9" key="1">
    <citation type="submission" date="2022-11" db="EMBL/GenBank/DDBJ databases">
        <authorList>
            <person name="Petersen C."/>
        </authorList>
    </citation>
    <scope>NUCLEOTIDE SEQUENCE</scope>
    <source>
        <strain evidence="9">IBT 34128</strain>
    </source>
</reference>
<evidence type="ECO:0000256" key="1">
    <source>
        <dbReference type="ARBA" id="ARBA00004141"/>
    </source>
</evidence>
<organism evidence="9 10">
    <name type="scientific">Penicillium alfredii</name>
    <dbReference type="NCBI Taxonomy" id="1506179"/>
    <lineage>
        <taxon>Eukaryota</taxon>
        <taxon>Fungi</taxon>
        <taxon>Dikarya</taxon>
        <taxon>Ascomycota</taxon>
        <taxon>Pezizomycotina</taxon>
        <taxon>Eurotiomycetes</taxon>
        <taxon>Eurotiomycetidae</taxon>
        <taxon>Eurotiales</taxon>
        <taxon>Aspergillaceae</taxon>
        <taxon>Penicillium</taxon>
    </lineage>
</organism>
<evidence type="ECO:0000256" key="7">
    <source>
        <dbReference type="SAM" id="Phobius"/>
    </source>
</evidence>
<feature type="transmembrane region" description="Helical" evidence="7">
    <location>
        <begin position="51"/>
        <end position="77"/>
    </location>
</feature>
<dbReference type="GeneID" id="81390899"/>
<dbReference type="InterPro" id="IPR011701">
    <property type="entry name" value="MFS"/>
</dbReference>
<proteinExistence type="inferred from homology"/>
<keyword evidence="3 7" id="KW-0812">Transmembrane</keyword>
<keyword evidence="4 7" id="KW-1133">Transmembrane helix</keyword>
<dbReference type="SUPFAM" id="SSF103473">
    <property type="entry name" value="MFS general substrate transporter"/>
    <property type="match status" value="1"/>
</dbReference>
<dbReference type="FunFam" id="1.20.1720.10:FF:000012">
    <property type="entry name" value="MFS toxin efflux pump (AflT)"/>
    <property type="match status" value="1"/>
</dbReference>
<feature type="transmembrane region" description="Helical" evidence="7">
    <location>
        <begin position="207"/>
        <end position="227"/>
    </location>
</feature>
<evidence type="ECO:0000313" key="10">
    <source>
        <dbReference type="Proteomes" id="UP001141434"/>
    </source>
</evidence>
<dbReference type="PANTHER" id="PTHR23501">
    <property type="entry name" value="MAJOR FACILITATOR SUPERFAMILY"/>
    <property type="match status" value="1"/>
</dbReference>
<feature type="region of interest" description="Disordered" evidence="6">
    <location>
        <begin position="1"/>
        <end position="41"/>
    </location>
</feature>
<accession>A0A9W9GAX8</accession>
<dbReference type="Gene3D" id="1.20.1250.20">
    <property type="entry name" value="MFS general substrate transporter like domains"/>
    <property type="match status" value="1"/>
</dbReference>
<dbReference type="RefSeq" id="XP_056516581.1">
    <property type="nucleotide sequence ID" value="XM_056651731.1"/>
</dbReference>
<feature type="transmembrane region" description="Helical" evidence="7">
    <location>
        <begin position="514"/>
        <end position="536"/>
    </location>
</feature>
<evidence type="ECO:0000256" key="2">
    <source>
        <dbReference type="ARBA" id="ARBA00007520"/>
    </source>
</evidence>
<gene>
    <name evidence="9" type="ORF">NUU61_001149</name>
</gene>
<feature type="transmembrane region" description="Helical" evidence="7">
    <location>
        <begin position="279"/>
        <end position="299"/>
    </location>
</feature>
<evidence type="ECO:0000256" key="4">
    <source>
        <dbReference type="ARBA" id="ARBA00022989"/>
    </source>
</evidence>
<dbReference type="Proteomes" id="UP001141434">
    <property type="component" value="Unassembled WGS sequence"/>
</dbReference>
<dbReference type="CDD" id="cd17502">
    <property type="entry name" value="MFS_Azr1_MDR_like"/>
    <property type="match status" value="1"/>
</dbReference>
<feature type="region of interest" description="Disordered" evidence="6">
    <location>
        <begin position="544"/>
        <end position="573"/>
    </location>
</feature>
<dbReference type="PANTHER" id="PTHR23501:SF199">
    <property type="entry name" value="MFS EFFLUX TRANSPORTER INPD-RELATED"/>
    <property type="match status" value="1"/>
</dbReference>
<keyword evidence="10" id="KW-1185">Reference proteome</keyword>
<comment type="similarity">
    <text evidence="2">Belongs to the major facilitator superfamily. TCR/Tet family.</text>
</comment>
<feature type="transmembrane region" description="Helical" evidence="7">
    <location>
        <begin position="383"/>
        <end position="401"/>
    </location>
</feature>
<feature type="transmembrane region" description="Helical" evidence="7">
    <location>
        <begin position="320"/>
        <end position="337"/>
    </location>
</feature>
<evidence type="ECO:0000259" key="8">
    <source>
        <dbReference type="PROSITE" id="PS50850"/>
    </source>
</evidence>
<feature type="transmembrane region" description="Helical" evidence="7">
    <location>
        <begin position="89"/>
        <end position="107"/>
    </location>
</feature>
<keyword evidence="5 7" id="KW-0472">Membrane</keyword>
<reference evidence="9" key="2">
    <citation type="journal article" date="2023" name="IMA Fungus">
        <title>Comparative genomic study of the Penicillium genus elucidates a diverse pangenome and 15 lateral gene transfer events.</title>
        <authorList>
            <person name="Petersen C."/>
            <person name="Sorensen T."/>
            <person name="Nielsen M.R."/>
            <person name="Sondergaard T.E."/>
            <person name="Sorensen J.L."/>
            <person name="Fitzpatrick D.A."/>
            <person name="Frisvad J.C."/>
            <person name="Nielsen K.L."/>
        </authorList>
    </citation>
    <scope>NUCLEOTIDE SEQUENCE</scope>
    <source>
        <strain evidence="9">IBT 34128</strain>
    </source>
</reference>
<evidence type="ECO:0000256" key="6">
    <source>
        <dbReference type="SAM" id="MobiDB-lite"/>
    </source>
</evidence>
<dbReference type="OrthoDB" id="10021397at2759"/>